<reference evidence="4" key="1">
    <citation type="submission" date="2019-04" db="EMBL/GenBank/DDBJ databases">
        <title>Draft genome sequence of Pseudonocardiaceae bacterium SL3-2-4.</title>
        <authorList>
            <person name="Ningsih F."/>
            <person name="Yokota A."/>
            <person name="Sakai Y."/>
            <person name="Nanatani K."/>
            <person name="Yabe S."/>
            <person name="Oetari A."/>
            <person name="Sjamsuridzal W."/>
        </authorList>
    </citation>
    <scope>NUCLEOTIDE SEQUENCE [LARGE SCALE GENOMIC DNA]</scope>
    <source>
        <strain evidence="4">SL3-2-4</strain>
    </source>
</reference>
<evidence type="ECO:0000259" key="2">
    <source>
        <dbReference type="Pfam" id="PF04149"/>
    </source>
</evidence>
<dbReference type="EMBL" id="BJFL01000006">
    <property type="protein sequence ID" value="GDY30211.1"/>
    <property type="molecule type" value="Genomic_DNA"/>
</dbReference>
<sequence>MMAETSATRWRKSSRSSSGGNCVELALLPGGRMAVRDSKCPQAGTLVFPSTTLTALLTSARNGQLDL</sequence>
<evidence type="ECO:0000256" key="1">
    <source>
        <dbReference type="SAM" id="MobiDB-lite"/>
    </source>
</evidence>
<proteinExistence type="predicted"/>
<comment type="caution">
    <text evidence="3">The sequence shown here is derived from an EMBL/GenBank/DDBJ whole genome shotgun (WGS) entry which is preliminary data.</text>
</comment>
<dbReference type="InterPro" id="IPR007278">
    <property type="entry name" value="DUF397"/>
</dbReference>
<gene>
    <name evidence="3" type="ORF">GTS_18440</name>
</gene>
<dbReference type="AlphaFoldDB" id="A0A4D4J154"/>
<dbReference type="Pfam" id="PF04149">
    <property type="entry name" value="DUF397"/>
    <property type="match status" value="1"/>
</dbReference>
<organism evidence="3 4">
    <name type="scientific">Gandjariella thermophila</name>
    <dbReference type="NCBI Taxonomy" id="1931992"/>
    <lineage>
        <taxon>Bacteria</taxon>
        <taxon>Bacillati</taxon>
        <taxon>Actinomycetota</taxon>
        <taxon>Actinomycetes</taxon>
        <taxon>Pseudonocardiales</taxon>
        <taxon>Pseudonocardiaceae</taxon>
        <taxon>Gandjariella</taxon>
    </lineage>
</organism>
<evidence type="ECO:0000313" key="3">
    <source>
        <dbReference type="EMBL" id="GDY30211.1"/>
    </source>
</evidence>
<feature type="domain" description="DUF397" evidence="2">
    <location>
        <begin position="9"/>
        <end position="61"/>
    </location>
</feature>
<protein>
    <recommendedName>
        <fullName evidence="2">DUF397 domain-containing protein</fullName>
    </recommendedName>
</protein>
<keyword evidence="4" id="KW-1185">Reference proteome</keyword>
<name>A0A4D4J154_9PSEU</name>
<dbReference type="Proteomes" id="UP000298860">
    <property type="component" value="Unassembled WGS sequence"/>
</dbReference>
<feature type="region of interest" description="Disordered" evidence="1">
    <location>
        <begin position="1"/>
        <end position="21"/>
    </location>
</feature>
<evidence type="ECO:0000313" key="4">
    <source>
        <dbReference type="Proteomes" id="UP000298860"/>
    </source>
</evidence>
<accession>A0A4D4J154</accession>